<gene>
    <name evidence="2" type="ordered locus">Cwoe_4836</name>
</gene>
<dbReference type="KEGG" id="cwo:Cwoe_4836"/>
<dbReference type="PANTHER" id="PTHR43667:SF2">
    <property type="entry name" value="FATTY ACID C-METHYL TRANSFERASE"/>
    <property type="match status" value="1"/>
</dbReference>
<dbReference type="eggNOG" id="COG2230">
    <property type="taxonomic scope" value="Bacteria"/>
</dbReference>
<dbReference type="InterPro" id="IPR029063">
    <property type="entry name" value="SAM-dependent_MTases_sf"/>
</dbReference>
<dbReference type="CDD" id="cd02440">
    <property type="entry name" value="AdoMet_MTases"/>
    <property type="match status" value="1"/>
</dbReference>
<evidence type="ECO:0000313" key="2">
    <source>
        <dbReference type="EMBL" id="ADB53249.1"/>
    </source>
</evidence>
<organism evidence="2 3">
    <name type="scientific">Conexibacter woesei (strain DSM 14684 / CCUG 47730 / CIP 108061 / JCM 11494 / NBRC 100937 / ID131577)</name>
    <dbReference type="NCBI Taxonomy" id="469383"/>
    <lineage>
        <taxon>Bacteria</taxon>
        <taxon>Bacillati</taxon>
        <taxon>Actinomycetota</taxon>
        <taxon>Thermoleophilia</taxon>
        <taxon>Solirubrobacterales</taxon>
        <taxon>Conexibacteraceae</taxon>
        <taxon>Conexibacter</taxon>
    </lineage>
</organism>
<proteinExistence type="predicted"/>
<dbReference type="GO" id="GO:0008168">
    <property type="term" value="F:methyltransferase activity"/>
    <property type="evidence" value="ECO:0007669"/>
    <property type="project" value="UniProtKB-KW"/>
</dbReference>
<evidence type="ECO:0000259" key="1">
    <source>
        <dbReference type="Pfam" id="PF13649"/>
    </source>
</evidence>
<dbReference type="EMBL" id="CP001854">
    <property type="protein sequence ID" value="ADB53249.1"/>
    <property type="molecule type" value="Genomic_DNA"/>
</dbReference>
<reference evidence="3" key="2">
    <citation type="submission" date="2010-01" db="EMBL/GenBank/DDBJ databases">
        <title>The complete genome of Conexibacter woesei DSM 14684.</title>
        <authorList>
            <consortium name="US DOE Joint Genome Institute (JGI-PGF)"/>
            <person name="Lucas S."/>
            <person name="Copeland A."/>
            <person name="Lapidus A."/>
            <person name="Glavina del Rio T."/>
            <person name="Dalin E."/>
            <person name="Tice H."/>
            <person name="Bruce D."/>
            <person name="Goodwin L."/>
            <person name="Pitluck S."/>
            <person name="Kyrpides N."/>
            <person name="Mavromatis K."/>
            <person name="Ivanova N."/>
            <person name="Mikhailova N."/>
            <person name="Chertkov O."/>
            <person name="Brettin T."/>
            <person name="Detter J.C."/>
            <person name="Han C."/>
            <person name="Larimer F."/>
            <person name="Land M."/>
            <person name="Hauser L."/>
            <person name="Markowitz V."/>
            <person name="Cheng J.-F."/>
            <person name="Hugenholtz P."/>
            <person name="Woyke T."/>
            <person name="Wu D."/>
            <person name="Pukall R."/>
            <person name="Steenblock K."/>
            <person name="Schneider S."/>
            <person name="Klenk H.-P."/>
            <person name="Eisen J.A."/>
        </authorList>
    </citation>
    <scope>NUCLEOTIDE SEQUENCE [LARGE SCALE GENOMIC DNA]</scope>
    <source>
        <strain evidence="3">DSM 14684 / CIP 108061 / JCM 11494 / NBRC 100937 / ID131577</strain>
    </source>
</reference>
<evidence type="ECO:0000313" key="3">
    <source>
        <dbReference type="Proteomes" id="UP000008229"/>
    </source>
</evidence>
<feature type="domain" description="Methyltransferase" evidence="1">
    <location>
        <begin position="150"/>
        <end position="241"/>
    </location>
</feature>
<dbReference type="InterPro" id="IPR041698">
    <property type="entry name" value="Methyltransf_25"/>
</dbReference>
<dbReference type="SUPFAM" id="SSF53335">
    <property type="entry name" value="S-adenosyl-L-methionine-dependent methyltransferases"/>
    <property type="match status" value="1"/>
</dbReference>
<dbReference type="PANTHER" id="PTHR43667">
    <property type="entry name" value="CYCLOPROPANE-FATTY-ACYL-PHOSPHOLIPID SYNTHASE"/>
    <property type="match status" value="1"/>
</dbReference>
<dbReference type="AlphaFoldDB" id="D3FB57"/>
<dbReference type="GO" id="GO:0032259">
    <property type="term" value="P:methylation"/>
    <property type="evidence" value="ECO:0007669"/>
    <property type="project" value="UniProtKB-KW"/>
</dbReference>
<dbReference type="Gene3D" id="3.40.50.150">
    <property type="entry name" value="Vaccinia Virus protein VP39"/>
    <property type="match status" value="1"/>
</dbReference>
<dbReference type="OrthoDB" id="3693950at2"/>
<keyword evidence="2" id="KW-0489">Methyltransferase</keyword>
<name>D3FB57_CONWI</name>
<accession>D3FB57</accession>
<reference evidence="2 3" key="1">
    <citation type="journal article" date="2010" name="Stand. Genomic Sci.">
        <title>Complete genome sequence of Conexibacter woesei type strain (ID131577).</title>
        <authorList>
            <person name="Pukall R."/>
            <person name="Lapidus A."/>
            <person name="Glavina Del Rio T."/>
            <person name="Copeland A."/>
            <person name="Tice H."/>
            <person name="Cheng J.-F."/>
            <person name="Lucas S."/>
            <person name="Chen F."/>
            <person name="Nolan M."/>
            <person name="Bruce D."/>
            <person name="Goodwin L."/>
            <person name="Pitluck S."/>
            <person name="Mavromatis K."/>
            <person name="Ivanova N."/>
            <person name="Ovchinnikova G."/>
            <person name="Pati A."/>
            <person name="Chen A."/>
            <person name="Palaniappan K."/>
            <person name="Land M."/>
            <person name="Hauser L."/>
            <person name="Chang Y.-J."/>
            <person name="Jeffries C.D."/>
            <person name="Chain P."/>
            <person name="Meincke L."/>
            <person name="Sims D."/>
            <person name="Brettin T."/>
            <person name="Detter J.C."/>
            <person name="Rohde M."/>
            <person name="Goeker M."/>
            <person name="Bristow J."/>
            <person name="Eisen J.A."/>
            <person name="Markowitz V."/>
            <person name="Kyrpides N.C."/>
            <person name="Klenk H.-P."/>
            <person name="Hugenholtz P."/>
        </authorList>
    </citation>
    <scope>NUCLEOTIDE SEQUENCE [LARGE SCALE GENOMIC DNA]</scope>
    <source>
        <strain evidence="3">DSM 14684 / CIP 108061 / JCM 11494 / NBRC 100937 / ID131577</strain>
    </source>
</reference>
<dbReference type="HOGENOM" id="CLU_055080_0_0_11"/>
<dbReference type="STRING" id="469383.Cwoe_4836"/>
<dbReference type="InterPro" id="IPR050723">
    <property type="entry name" value="CFA/CMAS"/>
</dbReference>
<sequence>MTATTTRPVFELFEGFALTSVLASLERAGLLARLEGGGVPADPGEGRDGLPLATLRYLAQREIVEEVDGAFTLSERGREICRDKGYLVWLQGGYGHVLAALGDFSTGAQRYGSDVIRDGRWVADGSALIGRDDVAPHATAVLETIDFSHVVDLGCGNARFLIAAANRFGVSGVGVDLAPEACEDAGHAIAAADLSDRVTVRCGDAGDLDAIPELADADLAVAFFLLHEIFEHGRDALMAYLRKLGGIMPQGTHMLVAEVQPASGAPDERWRPEFTLLHAIMRQQLLTTDGWHDAFVEAGWSRHEVRELGLPGAVLLLYRNENDAPPSGAGGG</sequence>
<keyword evidence="2" id="KW-0808">Transferase</keyword>
<dbReference type="RefSeq" id="WP_012936300.1">
    <property type="nucleotide sequence ID" value="NC_013739.1"/>
</dbReference>
<dbReference type="Pfam" id="PF13649">
    <property type="entry name" value="Methyltransf_25"/>
    <property type="match status" value="1"/>
</dbReference>
<keyword evidence="3" id="KW-1185">Reference proteome</keyword>
<dbReference type="Proteomes" id="UP000008229">
    <property type="component" value="Chromosome"/>
</dbReference>
<protein>
    <submittedName>
        <fullName evidence="2">Methyltransferase type 12</fullName>
    </submittedName>
</protein>